<dbReference type="InterPro" id="IPR004838">
    <property type="entry name" value="NHTrfase_class1_PyrdxlP-BS"/>
</dbReference>
<dbReference type="Gene3D" id="3.40.640.10">
    <property type="entry name" value="Type I PLP-dependent aspartate aminotransferase-like (Major domain)"/>
    <property type="match status" value="1"/>
</dbReference>
<dbReference type="SUPFAM" id="SSF53383">
    <property type="entry name" value="PLP-dependent transferases"/>
    <property type="match status" value="1"/>
</dbReference>
<evidence type="ECO:0000256" key="3">
    <source>
        <dbReference type="ARBA" id="ARBA00022576"/>
    </source>
</evidence>
<dbReference type="PANTHER" id="PTHR46383">
    <property type="entry name" value="ASPARTATE AMINOTRANSFERASE"/>
    <property type="match status" value="1"/>
</dbReference>
<dbReference type="GO" id="GO:0030170">
    <property type="term" value="F:pyridoxal phosphate binding"/>
    <property type="evidence" value="ECO:0007669"/>
    <property type="project" value="InterPro"/>
</dbReference>
<dbReference type="EC" id="2.6.1.-" evidence="6"/>
<evidence type="ECO:0000256" key="2">
    <source>
        <dbReference type="ARBA" id="ARBA00007441"/>
    </source>
</evidence>
<dbReference type="InterPro" id="IPR050596">
    <property type="entry name" value="AspAT/PAT-like"/>
</dbReference>
<evidence type="ECO:0000313" key="10">
    <source>
        <dbReference type="Proteomes" id="UP000231451"/>
    </source>
</evidence>
<gene>
    <name evidence="9" type="ORF">CSQ87_01780</name>
</gene>
<dbReference type="Proteomes" id="UP000231451">
    <property type="component" value="Unassembled WGS sequence"/>
</dbReference>
<dbReference type="EMBL" id="PEBK01000001">
    <property type="protein sequence ID" value="PJM76266.1"/>
    <property type="molecule type" value="Genomic_DNA"/>
</dbReference>
<dbReference type="GO" id="GO:0008483">
    <property type="term" value="F:transaminase activity"/>
    <property type="evidence" value="ECO:0007669"/>
    <property type="project" value="UniProtKB-KW"/>
</dbReference>
<keyword evidence="4 6" id="KW-0808">Transferase</keyword>
<protein>
    <recommendedName>
        <fullName evidence="6">Aminotransferase</fullName>
        <ecNumber evidence="6">2.6.1.-</ecNumber>
    </recommendedName>
</protein>
<comment type="cofactor">
    <cofactor evidence="1 6">
        <name>pyridoxal 5'-phosphate</name>
        <dbReference type="ChEBI" id="CHEBI:597326"/>
    </cofactor>
</comment>
<name>A0A2M9HHH0_9BIFI</name>
<organism evidence="9 10">
    <name type="scientific">Bifidobacterium simiarum</name>
    <dbReference type="NCBI Taxonomy" id="2045441"/>
    <lineage>
        <taxon>Bacteria</taxon>
        <taxon>Bacillati</taxon>
        <taxon>Actinomycetota</taxon>
        <taxon>Actinomycetes</taxon>
        <taxon>Bifidobacteriales</taxon>
        <taxon>Bifidobacteriaceae</taxon>
        <taxon>Bifidobacterium</taxon>
    </lineage>
</organism>
<evidence type="ECO:0000256" key="5">
    <source>
        <dbReference type="ARBA" id="ARBA00022898"/>
    </source>
</evidence>
<proteinExistence type="inferred from homology"/>
<evidence type="ECO:0000256" key="1">
    <source>
        <dbReference type="ARBA" id="ARBA00001933"/>
    </source>
</evidence>
<feature type="domain" description="Aminotransferase class I/classII large" evidence="8">
    <location>
        <begin position="45"/>
        <end position="396"/>
    </location>
</feature>
<comment type="caution">
    <text evidence="9">The sequence shown here is derived from an EMBL/GenBank/DDBJ whole genome shotgun (WGS) entry which is preliminary data.</text>
</comment>
<accession>A0A2M9HHH0</accession>
<evidence type="ECO:0000313" key="9">
    <source>
        <dbReference type="EMBL" id="PJM76266.1"/>
    </source>
</evidence>
<dbReference type="GO" id="GO:0006520">
    <property type="term" value="P:amino acid metabolic process"/>
    <property type="evidence" value="ECO:0007669"/>
    <property type="project" value="InterPro"/>
</dbReference>
<evidence type="ECO:0000259" key="8">
    <source>
        <dbReference type="Pfam" id="PF00155"/>
    </source>
</evidence>
<dbReference type="InterPro" id="IPR015421">
    <property type="entry name" value="PyrdxlP-dep_Trfase_major"/>
</dbReference>
<dbReference type="AlphaFoldDB" id="A0A2M9HHH0"/>
<dbReference type="InterPro" id="IPR015424">
    <property type="entry name" value="PyrdxlP-dep_Trfase"/>
</dbReference>
<dbReference type="Pfam" id="PF00155">
    <property type="entry name" value="Aminotran_1_2"/>
    <property type="match status" value="1"/>
</dbReference>
<evidence type="ECO:0000256" key="6">
    <source>
        <dbReference type="RuleBase" id="RU000481"/>
    </source>
</evidence>
<dbReference type="OrthoDB" id="9763453at2"/>
<evidence type="ECO:0000256" key="7">
    <source>
        <dbReference type="SAM" id="MobiDB-lite"/>
    </source>
</evidence>
<sequence length="405" mass="44371">MNQSPKPQQTPRTSPKMSIRAEQSEPFRAMAFGARADELIAQGHDVIKLGLGEPDFGAPAAVRRAMASLMDGRPLPYTATFGLPKLREAISGFYHDRHGVDVDPNRICITCGGSEGLLLAAALTVNPGDRVIVADPSYPCNRELVKTFGGTVVNVPTSAETRYHLDLAGVEHVWDDDTAAVMITSPSNPTGTCIPFDTLHAICDYARSHGGWRIVDETYLDLADADEHGDRVRSVLSCDPDAITVNSFSKYFGMTGWRLGWMVLPEELLAAADNLAMNYLLCAPTPVQLAAMACFTEESYAECDSRREEFLARRKVVVEGLEAIGLPLEVRPSGAFYAYFDISSTGLDSWTFCERLLEERDVALTPGRDFAVATADTHVRLSYAASREALREGLRRMGEFVAQLR</sequence>
<keyword evidence="5" id="KW-0663">Pyridoxal phosphate</keyword>
<keyword evidence="3 6" id="KW-0032">Aminotransferase</keyword>
<keyword evidence="10" id="KW-1185">Reference proteome</keyword>
<feature type="region of interest" description="Disordered" evidence="7">
    <location>
        <begin position="1"/>
        <end position="21"/>
    </location>
</feature>
<feature type="compositionally biased region" description="Polar residues" evidence="7">
    <location>
        <begin position="1"/>
        <end position="16"/>
    </location>
</feature>
<comment type="similarity">
    <text evidence="2 6">Belongs to the class-I pyridoxal-phosphate-dependent aminotransferase family.</text>
</comment>
<dbReference type="CDD" id="cd00609">
    <property type="entry name" value="AAT_like"/>
    <property type="match status" value="1"/>
</dbReference>
<dbReference type="InterPro" id="IPR004839">
    <property type="entry name" value="Aminotransferase_I/II_large"/>
</dbReference>
<dbReference type="PANTHER" id="PTHR46383:SF2">
    <property type="entry name" value="AMINOTRANSFERASE"/>
    <property type="match status" value="1"/>
</dbReference>
<evidence type="ECO:0000256" key="4">
    <source>
        <dbReference type="ARBA" id="ARBA00022679"/>
    </source>
</evidence>
<dbReference type="RefSeq" id="WP_100512133.1">
    <property type="nucleotide sequence ID" value="NZ_PEBK01000001.1"/>
</dbReference>
<dbReference type="PROSITE" id="PS00105">
    <property type="entry name" value="AA_TRANSFER_CLASS_1"/>
    <property type="match status" value="1"/>
</dbReference>
<reference evidence="9 10" key="1">
    <citation type="submission" date="2017-10" db="EMBL/GenBank/DDBJ databases">
        <title>Draft genome sequences of strains TRE 1, TRE 9, TRE H and TRI 7, isolated from tamarins, belonging to four potential novel Bifidobacterium species.</title>
        <authorList>
            <person name="Mattarelli P."/>
            <person name="Modesto M."/>
            <person name="Puglisi E."/>
            <person name="Morelli L."/>
            <person name="Spezio C."/>
            <person name="Bonetti A."/>
            <person name="Sandri C."/>
        </authorList>
    </citation>
    <scope>NUCLEOTIDE SEQUENCE [LARGE SCALE GENOMIC DNA]</scope>
    <source>
        <strain evidence="10">TRI7</strain>
    </source>
</reference>